<reference evidence="7 8" key="1">
    <citation type="submission" date="2017-05" db="EMBL/GenBank/DDBJ databases">
        <authorList>
            <person name="Varghese N."/>
            <person name="Submissions S."/>
        </authorList>
    </citation>
    <scope>NUCLEOTIDE SEQUENCE [LARGE SCALE GENOMIC DNA]</scope>
    <source>
        <strain evidence="7 8">DSM 29734</strain>
    </source>
</reference>
<dbReference type="InterPro" id="IPR013249">
    <property type="entry name" value="RNA_pol_sigma70_r4_t2"/>
</dbReference>
<dbReference type="Pfam" id="PF08281">
    <property type="entry name" value="Sigma70_r4_2"/>
    <property type="match status" value="1"/>
</dbReference>
<keyword evidence="8" id="KW-1185">Reference proteome</keyword>
<dbReference type="NCBIfam" id="TIGR02937">
    <property type="entry name" value="sigma70-ECF"/>
    <property type="match status" value="1"/>
</dbReference>
<dbReference type="Gene3D" id="1.10.10.10">
    <property type="entry name" value="Winged helix-like DNA-binding domain superfamily/Winged helix DNA-binding domain"/>
    <property type="match status" value="1"/>
</dbReference>
<evidence type="ECO:0000256" key="4">
    <source>
        <dbReference type="ARBA" id="ARBA00023163"/>
    </source>
</evidence>
<dbReference type="InterPro" id="IPR013325">
    <property type="entry name" value="RNA_pol_sigma_r2"/>
</dbReference>
<dbReference type="Pfam" id="PF04542">
    <property type="entry name" value="Sigma70_r2"/>
    <property type="match status" value="1"/>
</dbReference>
<dbReference type="Proteomes" id="UP001157961">
    <property type="component" value="Unassembled WGS sequence"/>
</dbReference>
<dbReference type="InterPro" id="IPR007627">
    <property type="entry name" value="RNA_pol_sigma70_r2"/>
</dbReference>
<dbReference type="EMBL" id="FXTY01000006">
    <property type="protein sequence ID" value="SMP29037.1"/>
    <property type="molecule type" value="Genomic_DNA"/>
</dbReference>
<evidence type="ECO:0000256" key="1">
    <source>
        <dbReference type="ARBA" id="ARBA00010641"/>
    </source>
</evidence>
<gene>
    <name evidence="7" type="ORF">SAMN06265373_106141</name>
</gene>
<dbReference type="Gene3D" id="1.10.1740.10">
    <property type="match status" value="1"/>
</dbReference>
<comment type="similarity">
    <text evidence="1">Belongs to the sigma-70 factor family. ECF subfamily.</text>
</comment>
<dbReference type="SUPFAM" id="SSF88659">
    <property type="entry name" value="Sigma3 and sigma4 domains of RNA polymerase sigma factors"/>
    <property type="match status" value="1"/>
</dbReference>
<proteinExistence type="inferred from homology"/>
<sequence length="163" mass="18874">MTLDVLLPELRAYALSLSKHRHDSEDLVQDAIERALRSDKRPKPLADLRPWMFRIIRNLHVDETRKKRVRMEYSNTQSRLSIDLTQSHDHAEDITVRTTFATLPPAMREVLFLVDVMGMKYAEAAEIMEVPHGTVMSRVSRARRALIEAIEATPERANKDTKR</sequence>
<keyword evidence="3" id="KW-0731">Sigma factor</keyword>
<evidence type="ECO:0000256" key="3">
    <source>
        <dbReference type="ARBA" id="ARBA00023082"/>
    </source>
</evidence>
<feature type="domain" description="RNA polymerase sigma factor 70 region 4 type 2" evidence="6">
    <location>
        <begin position="97"/>
        <end position="146"/>
    </location>
</feature>
<dbReference type="InterPro" id="IPR039425">
    <property type="entry name" value="RNA_pol_sigma-70-like"/>
</dbReference>
<evidence type="ECO:0000313" key="7">
    <source>
        <dbReference type="EMBL" id="SMP29037.1"/>
    </source>
</evidence>
<dbReference type="SUPFAM" id="SSF88946">
    <property type="entry name" value="Sigma2 domain of RNA polymerase sigma factors"/>
    <property type="match status" value="1"/>
</dbReference>
<dbReference type="InterPro" id="IPR014284">
    <property type="entry name" value="RNA_pol_sigma-70_dom"/>
</dbReference>
<dbReference type="PANTHER" id="PTHR43133">
    <property type="entry name" value="RNA POLYMERASE ECF-TYPE SIGMA FACTO"/>
    <property type="match status" value="1"/>
</dbReference>
<evidence type="ECO:0000313" key="8">
    <source>
        <dbReference type="Proteomes" id="UP001157961"/>
    </source>
</evidence>
<evidence type="ECO:0000259" key="5">
    <source>
        <dbReference type="Pfam" id="PF04542"/>
    </source>
</evidence>
<organism evidence="7 8">
    <name type="scientific">Shimia sagamensis</name>
    <dbReference type="NCBI Taxonomy" id="1566352"/>
    <lineage>
        <taxon>Bacteria</taxon>
        <taxon>Pseudomonadati</taxon>
        <taxon>Pseudomonadota</taxon>
        <taxon>Alphaproteobacteria</taxon>
        <taxon>Rhodobacterales</taxon>
        <taxon>Roseobacteraceae</taxon>
    </lineage>
</organism>
<protein>
    <submittedName>
        <fullName evidence="7">RNA polymerase sigma-70 factor, ECF subfamily</fullName>
    </submittedName>
</protein>
<accession>A0ABY1PBD0</accession>
<evidence type="ECO:0000259" key="6">
    <source>
        <dbReference type="Pfam" id="PF08281"/>
    </source>
</evidence>
<keyword evidence="2" id="KW-0805">Transcription regulation</keyword>
<comment type="caution">
    <text evidence="7">The sequence shown here is derived from an EMBL/GenBank/DDBJ whole genome shotgun (WGS) entry which is preliminary data.</text>
</comment>
<dbReference type="InterPro" id="IPR013324">
    <property type="entry name" value="RNA_pol_sigma_r3/r4-like"/>
</dbReference>
<name>A0ABY1PBD0_9RHOB</name>
<feature type="domain" description="RNA polymerase sigma-70 region 2" evidence="5">
    <location>
        <begin position="6"/>
        <end position="68"/>
    </location>
</feature>
<keyword evidence="4" id="KW-0804">Transcription</keyword>
<evidence type="ECO:0000256" key="2">
    <source>
        <dbReference type="ARBA" id="ARBA00023015"/>
    </source>
</evidence>
<dbReference type="CDD" id="cd06171">
    <property type="entry name" value="Sigma70_r4"/>
    <property type="match status" value="1"/>
</dbReference>
<dbReference type="PANTHER" id="PTHR43133:SF25">
    <property type="entry name" value="RNA POLYMERASE SIGMA FACTOR RFAY-RELATED"/>
    <property type="match status" value="1"/>
</dbReference>
<dbReference type="RefSeq" id="WP_283426989.1">
    <property type="nucleotide sequence ID" value="NZ_FXTY01000006.1"/>
</dbReference>
<dbReference type="InterPro" id="IPR036388">
    <property type="entry name" value="WH-like_DNA-bd_sf"/>
</dbReference>